<keyword evidence="2" id="KW-0813">Transport</keyword>
<name>A0A0H3ZRQ8_9VIBR</name>
<feature type="transmembrane region" description="Helical" evidence="7">
    <location>
        <begin position="45"/>
        <end position="64"/>
    </location>
</feature>
<evidence type="ECO:0000256" key="3">
    <source>
        <dbReference type="ARBA" id="ARBA00022475"/>
    </source>
</evidence>
<dbReference type="GO" id="GO:0005886">
    <property type="term" value="C:plasma membrane"/>
    <property type="evidence" value="ECO:0007669"/>
    <property type="project" value="UniProtKB-SubCell"/>
</dbReference>
<dbReference type="EMBL" id="KP795485">
    <property type="protein sequence ID" value="AKN36296.1"/>
    <property type="molecule type" value="Genomic_DNA"/>
</dbReference>
<comment type="subcellular location">
    <subcellularLocation>
        <location evidence="1">Cell membrane</location>
        <topology evidence="1">Multi-pass membrane protein</topology>
    </subcellularLocation>
</comment>
<evidence type="ECO:0000256" key="7">
    <source>
        <dbReference type="SAM" id="Phobius"/>
    </source>
</evidence>
<dbReference type="Pfam" id="PF02028">
    <property type="entry name" value="BCCT"/>
    <property type="match status" value="1"/>
</dbReference>
<keyword evidence="4 7" id="KW-0812">Transmembrane</keyword>
<dbReference type="GO" id="GO:0022857">
    <property type="term" value="F:transmembrane transporter activity"/>
    <property type="evidence" value="ECO:0007669"/>
    <property type="project" value="InterPro"/>
</dbReference>
<evidence type="ECO:0000313" key="8">
    <source>
        <dbReference type="EMBL" id="AKN36296.1"/>
    </source>
</evidence>
<dbReference type="InterPro" id="IPR000060">
    <property type="entry name" value="BCCT_transptr"/>
</dbReference>
<accession>A0A0H3ZRQ8</accession>
<evidence type="ECO:0000256" key="4">
    <source>
        <dbReference type="ARBA" id="ARBA00022692"/>
    </source>
</evidence>
<reference evidence="8" key="1">
    <citation type="journal article" date="2015" name="MBio">
        <title>Eco-Evolutionary Dynamics of Episomes among Ecologically Cohesive Bacterial Populations.</title>
        <authorList>
            <person name="Xue H."/>
            <person name="Cordero O.X."/>
            <person name="Camas F.M."/>
            <person name="Trimble W."/>
            <person name="Meyer F."/>
            <person name="Guglielmini J."/>
            <person name="Rocha E.P."/>
            <person name="Polz M.F."/>
        </authorList>
    </citation>
    <scope>NUCLEOTIDE SEQUENCE</scope>
    <source>
        <strain evidence="8">FF_112</strain>
    </source>
</reference>
<proteinExistence type="predicted"/>
<keyword evidence="6 7" id="KW-0472">Membrane</keyword>
<keyword evidence="3" id="KW-1003">Cell membrane</keyword>
<dbReference type="AlphaFoldDB" id="A0A0H3ZRQ8"/>
<organism evidence="8">
    <name type="scientific">Vibrio tasmaniensis</name>
    <dbReference type="NCBI Taxonomy" id="212663"/>
    <lineage>
        <taxon>Bacteria</taxon>
        <taxon>Pseudomonadati</taxon>
        <taxon>Pseudomonadota</taxon>
        <taxon>Gammaproteobacteria</taxon>
        <taxon>Vibrionales</taxon>
        <taxon>Vibrionaceae</taxon>
        <taxon>Vibrio</taxon>
    </lineage>
</organism>
<feature type="transmembrane region" description="Helical" evidence="7">
    <location>
        <begin position="71"/>
        <end position="91"/>
    </location>
</feature>
<evidence type="ECO:0000256" key="6">
    <source>
        <dbReference type="ARBA" id="ARBA00023136"/>
    </source>
</evidence>
<protein>
    <submittedName>
        <fullName evidence="8">Choline-glycine betaine transporter</fullName>
    </submittedName>
</protein>
<evidence type="ECO:0000256" key="5">
    <source>
        <dbReference type="ARBA" id="ARBA00022989"/>
    </source>
</evidence>
<sequence>MVLAVFLVIQFFLMLTTMSSASVATSMLTTNQLSLNGDPDNKVKLMWAGAIALISFSVFLTGGGINTIKSLCVVAGLPMMFIYGILVKQLMMELKGKTSSQPKSEASVEAQKLIA</sequence>
<keyword evidence="5 7" id="KW-1133">Transmembrane helix</keyword>
<evidence type="ECO:0000256" key="2">
    <source>
        <dbReference type="ARBA" id="ARBA00022448"/>
    </source>
</evidence>
<evidence type="ECO:0000256" key="1">
    <source>
        <dbReference type="ARBA" id="ARBA00004651"/>
    </source>
</evidence>